<evidence type="ECO:0000256" key="2">
    <source>
        <dbReference type="ARBA" id="ARBA00005189"/>
    </source>
</evidence>
<keyword evidence="9" id="KW-0812">Transmembrane</keyword>
<gene>
    <name evidence="10" type="ORF">Fot_35060</name>
</gene>
<feature type="transmembrane region" description="Helical" evidence="9">
    <location>
        <begin position="315"/>
        <end position="335"/>
    </location>
</feature>
<feature type="transmembrane region" description="Helical" evidence="9">
    <location>
        <begin position="140"/>
        <end position="159"/>
    </location>
</feature>
<reference evidence="11" key="1">
    <citation type="submission" date="2024-07" db="EMBL/GenBank/DDBJ databases">
        <title>Two chromosome-level genome assemblies of Korean endemic species Abeliophyllum distichum and Forsythia ovata (Oleaceae).</title>
        <authorList>
            <person name="Jang H."/>
        </authorList>
    </citation>
    <scope>NUCLEOTIDE SEQUENCE [LARGE SCALE GENOMIC DNA]</scope>
</reference>
<dbReference type="EMBL" id="JBFOLJ010000010">
    <property type="protein sequence ID" value="KAL2501212.1"/>
    <property type="molecule type" value="Genomic_DNA"/>
</dbReference>
<dbReference type="GO" id="GO:0004144">
    <property type="term" value="F:diacylglycerol O-acyltransferase activity"/>
    <property type="evidence" value="ECO:0007669"/>
    <property type="project" value="UniProtKB-EC"/>
</dbReference>
<evidence type="ECO:0000256" key="3">
    <source>
        <dbReference type="ARBA" id="ARBA00013244"/>
    </source>
</evidence>
<evidence type="ECO:0000313" key="11">
    <source>
        <dbReference type="Proteomes" id="UP001604277"/>
    </source>
</evidence>
<dbReference type="GO" id="GO:0005789">
    <property type="term" value="C:endoplasmic reticulum membrane"/>
    <property type="evidence" value="ECO:0007669"/>
    <property type="project" value="UniProtKB-SubCell"/>
</dbReference>
<feature type="transmembrane region" description="Helical" evidence="9">
    <location>
        <begin position="280"/>
        <end position="303"/>
    </location>
</feature>
<keyword evidence="5" id="KW-0256">Endoplasmic reticulum</keyword>
<feature type="active site" evidence="7">
    <location>
        <position position="292"/>
    </location>
</feature>
<comment type="pathway">
    <text evidence="2">Lipid metabolism.</text>
</comment>
<proteinExistence type="predicted"/>
<comment type="caution">
    <text evidence="10">The sequence shown here is derived from an EMBL/GenBank/DDBJ whole genome shotgun (WGS) entry which is preliminary data.</text>
</comment>
<feature type="region of interest" description="Disordered" evidence="8">
    <location>
        <begin position="73"/>
        <end position="93"/>
    </location>
</feature>
<dbReference type="PANTHER" id="PTHR10408:SF7">
    <property type="entry name" value="DIACYLGLYCEROL O-ACYLTRANSFERASE 1"/>
    <property type="match status" value="1"/>
</dbReference>
<evidence type="ECO:0000256" key="9">
    <source>
        <dbReference type="SAM" id="Phobius"/>
    </source>
</evidence>
<protein>
    <recommendedName>
        <fullName evidence="3">diacylglycerol O-acyltransferase</fullName>
        <ecNumber evidence="3">2.3.1.20</ecNumber>
    </recommendedName>
</protein>
<evidence type="ECO:0000313" key="10">
    <source>
        <dbReference type="EMBL" id="KAL2501212.1"/>
    </source>
</evidence>
<evidence type="ECO:0000256" key="7">
    <source>
        <dbReference type="PIRSR" id="PIRSR000439-1"/>
    </source>
</evidence>
<dbReference type="InterPro" id="IPR014371">
    <property type="entry name" value="Oat_ACAT_DAG_ARE"/>
</dbReference>
<dbReference type="PIRSF" id="PIRSF000439">
    <property type="entry name" value="Oat_ACAT_DAG_ARE"/>
    <property type="match status" value="1"/>
</dbReference>
<accession>A0ABD1SKG2</accession>
<dbReference type="PANTHER" id="PTHR10408">
    <property type="entry name" value="STEROL O-ACYLTRANSFERASE"/>
    <property type="match status" value="1"/>
</dbReference>
<evidence type="ECO:0000256" key="5">
    <source>
        <dbReference type="ARBA" id="ARBA00022824"/>
    </source>
</evidence>
<evidence type="ECO:0000256" key="6">
    <source>
        <dbReference type="ARBA" id="ARBA00023315"/>
    </source>
</evidence>
<keyword evidence="9" id="KW-1133">Transmembrane helix</keyword>
<sequence length="345" mass="38207">MAILELPESVETTTLNTHHSRAASTVRRRSSAVAVLESDSNSLEAVNDSDGDVNNNNGMGNLCGGVVELVREKPSESGTEGLSNGKEEEKEQVLTGGSNQGMAAAAVAVAKFSSRPSAPAHRRIKESPLSSDAIFKQSHAGLFNLCIVVLVAVNSRLIIENLMKLVSYAHVNYDMRALAKSLDKGEELSSYWNTDDSYGVTFKSLAYFMVAPTLCYQFDWTEPDVGHTHCVELVETRTVTMELSNTCIEKLNILAELLRFGDREFYKDWWNAKTVDERGAILIAFLVSAIFHEVPLVIITNYLQDKFQNSMVGNMLFWCSFSILGQPMCVLLYYHDLMNRKAGAK</sequence>
<comment type="subcellular location">
    <subcellularLocation>
        <location evidence="1">Endoplasmic reticulum membrane</location>
        <topology evidence="1">Multi-pass membrane protein</topology>
    </subcellularLocation>
</comment>
<keyword evidence="9" id="KW-0472">Membrane</keyword>
<dbReference type="Proteomes" id="UP001604277">
    <property type="component" value="Unassembled WGS sequence"/>
</dbReference>
<evidence type="ECO:0000256" key="8">
    <source>
        <dbReference type="SAM" id="MobiDB-lite"/>
    </source>
</evidence>
<evidence type="ECO:0000256" key="1">
    <source>
        <dbReference type="ARBA" id="ARBA00004477"/>
    </source>
</evidence>
<dbReference type="EC" id="2.3.1.20" evidence="3"/>
<evidence type="ECO:0000256" key="4">
    <source>
        <dbReference type="ARBA" id="ARBA00022679"/>
    </source>
</evidence>
<name>A0ABD1SKG2_9LAMI</name>
<keyword evidence="4" id="KW-0808">Transferase</keyword>
<keyword evidence="11" id="KW-1185">Reference proteome</keyword>
<organism evidence="10 11">
    <name type="scientific">Forsythia ovata</name>
    <dbReference type="NCBI Taxonomy" id="205694"/>
    <lineage>
        <taxon>Eukaryota</taxon>
        <taxon>Viridiplantae</taxon>
        <taxon>Streptophyta</taxon>
        <taxon>Embryophyta</taxon>
        <taxon>Tracheophyta</taxon>
        <taxon>Spermatophyta</taxon>
        <taxon>Magnoliopsida</taxon>
        <taxon>eudicotyledons</taxon>
        <taxon>Gunneridae</taxon>
        <taxon>Pentapetalae</taxon>
        <taxon>asterids</taxon>
        <taxon>lamiids</taxon>
        <taxon>Lamiales</taxon>
        <taxon>Oleaceae</taxon>
        <taxon>Forsythieae</taxon>
        <taxon>Forsythia</taxon>
    </lineage>
</organism>
<dbReference type="AlphaFoldDB" id="A0ABD1SKG2"/>
<keyword evidence="6" id="KW-0012">Acyltransferase</keyword>